<evidence type="ECO:0000313" key="2">
    <source>
        <dbReference type="Proteomes" id="UP001056120"/>
    </source>
</evidence>
<sequence length="131" mass="13877">MGGISSSWGEEIETSDVFILSDLDGLDGSFLLIGLGESPDPNDTSLFDGASADPMLGGGNLTLPNLLVGYTSTCYGDLCSKTGLMVRAYGIGHLCRKSMIDAILGSQHVSPRMGEQCGDVCTQDPWRTKRL</sequence>
<protein>
    <submittedName>
        <fullName evidence="1">Uncharacterized protein</fullName>
    </submittedName>
</protein>
<reference evidence="1 2" key="2">
    <citation type="journal article" date="2022" name="Mol. Ecol. Resour.">
        <title>The genomes of chicory, endive, great burdock and yacon provide insights into Asteraceae paleo-polyploidization history and plant inulin production.</title>
        <authorList>
            <person name="Fan W."/>
            <person name="Wang S."/>
            <person name="Wang H."/>
            <person name="Wang A."/>
            <person name="Jiang F."/>
            <person name="Liu H."/>
            <person name="Zhao H."/>
            <person name="Xu D."/>
            <person name="Zhang Y."/>
        </authorList>
    </citation>
    <scope>NUCLEOTIDE SEQUENCE [LARGE SCALE GENOMIC DNA]</scope>
    <source>
        <strain evidence="2">cv. Yunnan</strain>
        <tissue evidence="1">Leaves</tissue>
    </source>
</reference>
<comment type="caution">
    <text evidence="1">The sequence shown here is derived from an EMBL/GenBank/DDBJ whole genome shotgun (WGS) entry which is preliminary data.</text>
</comment>
<dbReference type="EMBL" id="CM042022">
    <property type="protein sequence ID" value="KAI3815354.1"/>
    <property type="molecule type" value="Genomic_DNA"/>
</dbReference>
<reference evidence="2" key="1">
    <citation type="journal article" date="2022" name="Mol. Ecol. Resour.">
        <title>The genomes of chicory, endive, great burdock and yacon provide insights into Asteraceae palaeo-polyploidization history and plant inulin production.</title>
        <authorList>
            <person name="Fan W."/>
            <person name="Wang S."/>
            <person name="Wang H."/>
            <person name="Wang A."/>
            <person name="Jiang F."/>
            <person name="Liu H."/>
            <person name="Zhao H."/>
            <person name="Xu D."/>
            <person name="Zhang Y."/>
        </authorList>
    </citation>
    <scope>NUCLEOTIDE SEQUENCE [LARGE SCALE GENOMIC DNA]</scope>
    <source>
        <strain evidence="2">cv. Yunnan</strain>
    </source>
</reference>
<keyword evidence="2" id="KW-1185">Reference proteome</keyword>
<accession>A0ACB9J4Y5</accession>
<dbReference type="Proteomes" id="UP001056120">
    <property type="component" value="Linkage Group LG05"/>
</dbReference>
<gene>
    <name evidence="1" type="ORF">L1987_15019</name>
</gene>
<proteinExistence type="predicted"/>
<organism evidence="1 2">
    <name type="scientific">Smallanthus sonchifolius</name>
    <dbReference type="NCBI Taxonomy" id="185202"/>
    <lineage>
        <taxon>Eukaryota</taxon>
        <taxon>Viridiplantae</taxon>
        <taxon>Streptophyta</taxon>
        <taxon>Embryophyta</taxon>
        <taxon>Tracheophyta</taxon>
        <taxon>Spermatophyta</taxon>
        <taxon>Magnoliopsida</taxon>
        <taxon>eudicotyledons</taxon>
        <taxon>Gunneridae</taxon>
        <taxon>Pentapetalae</taxon>
        <taxon>asterids</taxon>
        <taxon>campanulids</taxon>
        <taxon>Asterales</taxon>
        <taxon>Asteraceae</taxon>
        <taxon>Asteroideae</taxon>
        <taxon>Heliantheae alliance</taxon>
        <taxon>Millerieae</taxon>
        <taxon>Smallanthus</taxon>
    </lineage>
</organism>
<name>A0ACB9J4Y5_9ASTR</name>
<evidence type="ECO:0000313" key="1">
    <source>
        <dbReference type="EMBL" id="KAI3815354.1"/>
    </source>
</evidence>